<gene>
    <name evidence="3" type="ORF">V22_39440</name>
</gene>
<reference evidence="3 4" key="1">
    <citation type="submission" date="2019-02" db="EMBL/GenBank/DDBJ databases">
        <title>Deep-cultivation of Planctomycetes and their phenomic and genomic characterization uncovers novel biology.</title>
        <authorList>
            <person name="Wiegand S."/>
            <person name="Jogler M."/>
            <person name="Boedeker C."/>
            <person name="Pinto D."/>
            <person name="Vollmers J."/>
            <person name="Rivas-Marin E."/>
            <person name="Kohn T."/>
            <person name="Peeters S.H."/>
            <person name="Heuer A."/>
            <person name="Rast P."/>
            <person name="Oberbeckmann S."/>
            <person name="Bunk B."/>
            <person name="Jeske O."/>
            <person name="Meyerdierks A."/>
            <person name="Storesund J.E."/>
            <person name="Kallscheuer N."/>
            <person name="Luecker S."/>
            <person name="Lage O.M."/>
            <person name="Pohl T."/>
            <person name="Merkel B.J."/>
            <person name="Hornburger P."/>
            <person name="Mueller R.-W."/>
            <person name="Bruemmer F."/>
            <person name="Labrenz M."/>
            <person name="Spormann A.M."/>
            <person name="Op den Camp H."/>
            <person name="Overmann J."/>
            <person name="Amann R."/>
            <person name="Jetten M.S.M."/>
            <person name="Mascher T."/>
            <person name="Medema M.H."/>
            <person name="Devos D.P."/>
            <person name="Kaster A.-K."/>
            <person name="Ovreas L."/>
            <person name="Rohde M."/>
            <person name="Galperin M.Y."/>
            <person name="Jogler C."/>
        </authorList>
    </citation>
    <scope>NUCLEOTIDE SEQUENCE [LARGE SCALE GENOMIC DNA]</scope>
    <source>
        <strain evidence="3 4">V22</strain>
    </source>
</reference>
<dbReference type="Gene3D" id="2.60.120.1440">
    <property type="match status" value="1"/>
</dbReference>
<dbReference type="Pfam" id="PF04773">
    <property type="entry name" value="FecR"/>
    <property type="match status" value="1"/>
</dbReference>
<accession>A0A517TE80</accession>
<name>A0A517TE80_9PLAN</name>
<evidence type="ECO:0000259" key="2">
    <source>
        <dbReference type="Pfam" id="PF04773"/>
    </source>
</evidence>
<dbReference type="OrthoDB" id="258532at2"/>
<dbReference type="AlphaFoldDB" id="A0A517TE80"/>
<evidence type="ECO:0000313" key="4">
    <source>
        <dbReference type="Proteomes" id="UP000319976"/>
    </source>
</evidence>
<dbReference type="GO" id="GO:0016989">
    <property type="term" value="F:sigma factor antagonist activity"/>
    <property type="evidence" value="ECO:0007669"/>
    <property type="project" value="TreeGrafter"/>
</dbReference>
<keyword evidence="1" id="KW-0472">Membrane</keyword>
<dbReference type="KEGG" id="chya:V22_39440"/>
<dbReference type="PANTHER" id="PTHR30273">
    <property type="entry name" value="PERIPLASMIC SIGNAL SENSOR AND SIGMA FACTOR ACTIVATOR FECR-RELATED"/>
    <property type="match status" value="1"/>
</dbReference>
<keyword evidence="1" id="KW-0812">Transmembrane</keyword>
<dbReference type="InterPro" id="IPR006860">
    <property type="entry name" value="FecR"/>
</dbReference>
<evidence type="ECO:0000256" key="1">
    <source>
        <dbReference type="SAM" id="Phobius"/>
    </source>
</evidence>
<keyword evidence="4" id="KW-1185">Reference proteome</keyword>
<feature type="domain" description="FecR protein" evidence="2">
    <location>
        <begin position="154"/>
        <end position="236"/>
    </location>
</feature>
<dbReference type="EMBL" id="CP036316">
    <property type="protein sequence ID" value="QDT66673.1"/>
    <property type="molecule type" value="Genomic_DNA"/>
</dbReference>
<protein>
    <submittedName>
        <fullName evidence="3">FecR protein</fullName>
    </submittedName>
</protein>
<dbReference type="InterPro" id="IPR012373">
    <property type="entry name" value="Ferrdict_sens_TM"/>
</dbReference>
<organism evidence="3 4">
    <name type="scientific">Calycomorphotria hydatis</name>
    <dbReference type="NCBI Taxonomy" id="2528027"/>
    <lineage>
        <taxon>Bacteria</taxon>
        <taxon>Pseudomonadati</taxon>
        <taxon>Planctomycetota</taxon>
        <taxon>Planctomycetia</taxon>
        <taxon>Planctomycetales</taxon>
        <taxon>Planctomycetaceae</taxon>
        <taxon>Calycomorphotria</taxon>
    </lineage>
</organism>
<evidence type="ECO:0000313" key="3">
    <source>
        <dbReference type="EMBL" id="QDT66673.1"/>
    </source>
</evidence>
<dbReference type="PANTHER" id="PTHR30273:SF2">
    <property type="entry name" value="PROTEIN FECR"/>
    <property type="match status" value="1"/>
</dbReference>
<keyword evidence="1" id="KW-1133">Transmembrane helix</keyword>
<sequence length="456" mass="49693">MTEHTDDNRQHFDSATELFDMVMDGAATKANARQLLERIDNSDSLVFDAVRYVEAGTQLREAVNVSDTLEHFFAAEKRVRSGNNKSQSAIFVAFGAACGIAMAMMIGIAISFYGPAPADAGKLVALTSDAEWDGQEYVPGDLILERMRVTLLKGVASFELNDGAVVSIQGPTTIEATDSGQTQLINGYLHAVVPKRAIGYTVQTLDAKIIDLGTEFTVRRNDQIGTRVVVKEGKVEARSIGNSGTGSVHEITVGQAMEFNVGTGIVKDFAAAPDWQNQFDEFEKARGGIAKIDGVVRTTPSLPADLRQGQMPTNNYVMLVRECTGITLSEDLIIKKNEIPVTIPTGTVIDSYLIHFDPMIDSLAPPVGSITFDQPVMALAVETDDLNRTDKLCGSEQSLYFKDSSRGLETEHDHVQVSGDRRVVSFQFIRNQPVQMDQFRILVKHLEGAGSPAFVQ</sequence>
<dbReference type="RefSeq" id="WP_145265943.1">
    <property type="nucleotide sequence ID" value="NZ_CP036316.1"/>
</dbReference>
<proteinExistence type="predicted"/>
<dbReference type="Proteomes" id="UP000319976">
    <property type="component" value="Chromosome"/>
</dbReference>
<feature type="transmembrane region" description="Helical" evidence="1">
    <location>
        <begin position="88"/>
        <end position="113"/>
    </location>
</feature>